<dbReference type="Gene3D" id="3.40.50.300">
    <property type="entry name" value="P-loop containing nucleotide triphosphate hydrolases"/>
    <property type="match status" value="2"/>
</dbReference>
<dbReference type="GO" id="GO:0006310">
    <property type="term" value="P:DNA recombination"/>
    <property type="evidence" value="ECO:0007669"/>
    <property type="project" value="TreeGrafter"/>
</dbReference>
<dbReference type="RefSeq" id="WP_237384266.1">
    <property type="nucleotide sequence ID" value="NZ_CP071793.1"/>
</dbReference>
<organism evidence="4 5">
    <name type="scientific">Sulfidibacter corallicola</name>
    <dbReference type="NCBI Taxonomy" id="2818388"/>
    <lineage>
        <taxon>Bacteria</taxon>
        <taxon>Pseudomonadati</taxon>
        <taxon>Acidobacteriota</taxon>
        <taxon>Holophagae</taxon>
        <taxon>Acanthopleuribacterales</taxon>
        <taxon>Acanthopleuribacteraceae</taxon>
        <taxon>Sulfidibacter</taxon>
    </lineage>
</organism>
<dbReference type="CDD" id="cd17933">
    <property type="entry name" value="DEXSc_RecD-like"/>
    <property type="match status" value="1"/>
</dbReference>
<dbReference type="InterPro" id="IPR050534">
    <property type="entry name" value="Coronavir_polyprotein_1ab"/>
</dbReference>
<evidence type="ECO:0000313" key="4">
    <source>
        <dbReference type="EMBL" id="QTD54168.1"/>
    </source>
</evidence>
<dbReference type="Pfam" id="PF13538">
    <property type="entry name" value="UvrD_C_2"/>
    <property type="match status" value="1"/>
</dbReference>
<protein>
    <submittedName>
        <fullName evidence="4">AAA family ATPase</fullName>
    </submittedName>
</protein>
<dbReference type="GO" id="GO:0009338">
    <property type="term" value="C:exodeoxyribonuclease V complex"/>
    <property type="evidence" value="ECO:0007669"/>
    <property type="project" value="TreeGrafter"/>
</dbReference>
<dbReference type="Gene3D" id="2.30.30.940">
    <property type="match status" value="1"/>
</dbReference>
<accession>A0A8A4TY73</accession>
<dbReference type="InterPro" id="IPR003593">
    <property type="entry name" value="AAA+_ATPase"/>
</dbReference>
<feature type="domain" description="AAA+ ATPase" evidence="3">
    <location>
        <begin position="211"/>
        <end position="355"/>
    </location>
</feature>
<dbReference type="Pfam" id="PF18335">
    <property type="entry name" value="SH3_13"/>
    <property type="match status" value="1"/>
</dbReference>
<evidence type="ECO:0000256" key="1">
    <source>
        <dbReference type="ARBA" id="ARBA00022741"/>
    </source>
</evidence>
<dbReference type="AlphaFoldDB" id="A0A8A4TY73"/>
<dbReference type="Gene3D" id="1.10.10.2220">
    <property type="match status" value="1"/>
</dbReference>
<gene>
    <name evidence="4" type="ORF">J3U87_17115</name>
</gene>
<keyword evidence="1" id="KW-0547">Nucleotide-binding</keyword>
<evidence type="ECO:0000313" key="5">
    <source>
        <dbReference type="Proteomes" id="UP000663929"/>
    </source>
</evidence>
<dbReference type="CDD" id="cd18809">
    <property type="entry name" value="SF1_C_RecD"/>
    <property type="match status" value="1"/>
</dbReference>
<keyword evidence="5" id="KW-1185">Reference proteome</keyword>
<name>A0A8A4TY73_SULCO</name>
<dbReference type="InterPro" id="IPR041451">
    <property type="entry name" value="RecD2_SH13"/>
</dbReference>
<dbReference type="InterPro" id="IPR027417">
    <property type="entry name" value="P-loop_NTPase"/>
</dbReference>
<dbReference type="SMART" id="SM00382">
    <property type="entry name" value="AAA"/>
    <property type="match status" value="1"/>
</dbReference>
<dbReference type="PANTHER" id="PTHR43788">
    <property type="entry name" value="DNA2/NAM7 HELICASE FAMILY MEMBER"/>
    <property type="match status" value="1"/>
</dbReference>
<dbReference type="Pfam" id="PF13604">
    <property type="entry name" value="AAA_30"/>
    <property type="match status" value="1"/>
</dbReference>
<dbReference type="Pfam" id="PF14490">
    <property type="entry name" value="HHH_RecD2"/>
    <property type="match status" value="1"/>
</dbReference>
<reference evidence="4" key="1">
    <citation type="submission" date="2021-03" db="EMBL/GenBank/DDBJ databases">
        <title>Acanthopleuribacteraceae sp. M133.</title>
        <authorList>
            <person name="Wang G."/>
        </authorList>
    </citation>
    <scope>NUCLEOTIDE SEQUENCE</scope>
    <source>
        <strain evidence="4">M133</strain>
    </source>
</reference>
<dbReference type="PANTHER" id="PTHR43788:SF6">
    <property type="entry name" value="DNA HELICASE B"/>
    <property type="match status" value="1"/>
</dbReference>
<proteinExistence type="predicted"/>
<dbReference type="Proteomes" id="UP000663929">
    <property type="component" value="Chromosome"/>
</dbReference>
<dbReference type="KEGG" id="scor:J3U87_17115"/>
<dbReference type="InterPro" id="IPR029493">
    <property type="entry name" value="RecD2-like_HHH"/>
</dbReference>
<evidence type="ECO:0000256" key="2">
    <source>
        <dbReference type="ARBA" id="ARBA00022840"/>
    </source>
</evidence>
<dbReference type="GO" id="GO:0005524">
    <property type="term" value="F:ATP binding"/>
    <property type="evidence" value="ECO:0007669"/>
    <property type="project" value="UniProtKB-KW"/>
</dbReference>
<keyword evidence="2" id="KW-0067">ATP-binding</keyword>
<evidence type="ECO:0000259" key="3">
    <source>
        <dbReference type="SMART" id="SM00382"/>
    </source>
</evidence>
<dbReference type="GO" id="GO:0017116">
    <property type="term" value="F:single-stranded DNA helicase activity"/>
    <property type="evidence" value="ECO:0007669"/>
    <property type="project" value="TreeGrafter"/>
</dbReference>
<dbReference type="InterPro" id="IPR027785">
    <property type="entry name" value="UvrD-like_helicase_C"/>
</dbReference>
<dbReference type="SUPFAM" id="SSF52540">
    <property type="entry name" value="P-loop containing nucleoside triphosphate hydrolases"/>
    <property type="match status" value="2"/>
</dbReference>
<dbReference type="EMBL" id="CP071793">
    <property type="protein sequence ID" value="QTD54168.1"/>
    <property type="molecule type" value="Genomic_DNA"/>
</dbReference>
<sequence length="607" mass="67834">METIENIRAAWRGNQTNNEVMAYLSAYDLTHHQVATLISTYGHDVVGILKTNPYRIIEDVPGFGFKKADEIALKVGVAQDADCRIEAALRHKVREEKENAGHCYVDWEALIEKTEKDLALDANDSEERIDRCLTGLVEKGKLVQSSVHGRFVLSHPLIYQYETELRDMFHDAWKTNCHFEYEDIASIITEADTGEHQLLAGQRQAVEYALRHRIALMSGGAGSGKTFTIRKVKEIYEERRLAVTLCAPTGKAAKRMEQVTEMDASTIHRLLGYQGKQFRRLDRDPIDTDIIIVDEFSMVDVELAWALFQCIDLERTTVLLVGDHNQIEPVGPGNPLRDLIRSKAIPTVILDEVVRQAGELKENCMAILKGHVMPTPKGDGRKPWYSVENFKQVTMVQEFLVSLYEGRLERGLGLDPVKDAQILTPQRKGPLGTIALNKLIQSAVQKHHYGVIVPRVGEKQKPKFYRHDKVIQTRNNYDLGVMNGAVGTVLEVASNGVVTVVFEDQTVSIAGKDLINLELAYVLTVHKAQGSEYPCAIVVAHETHQFFNNQNLLYTAVTRARKTVMLVGDGWGAKGAAQKRNVNKRQTLLGTLLAGEPVDLKGTAHAS</sequence>